<organism evidence="2 3">
    <name type="scientific">Burkholderia metallica</name>
    <dbReference type="NCBI Taxonomy" id="488729"/>
    <lineage>
        <taxon>Bacteria</taxon>
        <taxon>Pseudomonadati</taxon>
        <taxon>Pseudomonadota</taxon>
        <taxon>Betaproteobacteria</taxon>
        <taxon>Burkholderiales</taxon>
        <taxon>Burkholderiaceae</taxon>
        <taxon>Burkholderia</taxon>
        <taxon>Burkholderia cepacia complex</taxon>
    </lineage>
</organism>
<accession>A0ABT8PB30</accession>
<protein>
    <submittedName>
        <fullName evidence="2">HHHH-motif protein</fullName>
    </submittedName>
</protein>
<keyword evidence="3" id="KW-1185">Reference proteome</keyword>
<evidence type="ECO:0000313" key="2">
    <source>
        <dbReference type="EMBL" id="MDN7932305.1"/>
    </source>
</evidence>
<evidence type="ECO:0000256" key="1">
    <source>
        <dbReference type="SAM" id="SignalP"/>
    </source>
</evidence>
<evidence type="ECO:0000313" key="3">
    <source>
        <dbReference type="Proteomes" id="UP001171606"/>
    </source>
</evidence>
<proteinExistence type="predicted"/>
<comment type="caution">
    <text evidence="2">The sequence shown here is derived from an EMBL/GenBank/DDBJ whole genome shotgun (WGS) entry which is preliminary data.</text>
</comment>
<reference evidence="2" key="1">
    <citation type="submission" date="2023-07" db="EMBL/GenBank/DDBJ databases">
        <title>A collection of bacterial strains from the Burkholderia cepacia Research Laboratory and Repository.</title>
        <authorList>
            <person name="Lipuma J."/>
            <person name="Spilker T."/>
            <person name="Caverly L."/>
        </authorList>
    </citation>
    <scope>NUCLEOTIDE SEQUENCE</scope>
    <source>
        <strain evidence="2">AU42020</strain>
    </source>
</reference>
<keyword evidence="1" id="KW-0732">Signal</keyword>
<feature type="signal peptide" evidence="1">
    <location>
        <begin position="1"/>
        <end position="25"/>
    </location>
</feature>
<dbReference type="RefSeq" id="WP_174921257.1">
    <property type="nucleotide sequence ID" value="NZ_CABVPT010000015.1"/>
</dbReference>
<gene>
    <name evidence="2" type="ORF">QZM52_13535</name>
</gene>
<dbReference type="Proteomes" id="UP001171606">
    <property type="component" value="Unassembled WGS sequence"/>
</dbReference>
<dbReference type="NCBIfam" id="NF040554">
    <property type="entry name" value="mini_HHHH"/>
    <property type="match status" value="1"/>
</dbReference>
<name>A0ABT8PB30_9BURK</name>
<feature type="chain" id="PRO_5047413742" evidence="1">
    <location>
        <begin position="26"/>
        <end position="46"/>
    </location>
</feature>
<sequence>MKRIAKILTATAVACAVLVPALAEAHSHRVCHFDHHHHHRACRWVR</sequence>
<dbReference type="EMBL" id="JAUJSQ010000004">
    <property type="protein sequence ID" value="MDN7932305.1"/>
    <property type="molecule type" value="Genomic_DNA"/>
</dbReference>